<evidence type="ECO:0000313" key="9">
    <source>
        <dbReference type="EMBL" id="TYO61466.1"/>
    </source>
</evidence>
<evidence type="ECO:0000256" key="2">
    <source>
        <dbReference type="ARBA" id="ARBA00012438"/>
    </source>
</evidence>
<dbReference type="SUPFAM" id="SSF55874">
    <property type="entry name" value="ATPase domain of HSP90 chaperone/DNA topoisomerase II/histidine kinase"/>
    <property type="match status" value="1"/>
</dbReference>
<evidence type="ECO:0000256" key="7">
    <source>
        <dbReference type="ARBA" id="ARBA00022840"/>
    </source>
</evidence>
<dbReference type="Pfam" id="PF13581">
    <property type="entry name" value="HATPase_c_2"/>
    <property type="match status" value="1"/>
</dbReference>
<dbReference type="CDD" id="cd16936">
    <property type="entry name" value="HATPase_RsbW-like"/>
    <property type="match status" value="1"/>
</dbReference>
<evidence type="ECO:0000256" key="6">
    <source>
        <dbReference type="ARBA" id="ARBA00022777"/>
    </source>
</evidence>
<comment type="caution">
    <text evidence="9">The sequence shown here is derived from an EMBL/GenBank/DDBJ whole genome shotgun (WGS) entry which is preliminary data.</text>
</comment>
<evidence type="ECO:0000259" key="8">
    <source>
        <dbReference type="Pfam" id="PF13581"/>
    </source>
</evidence>
<sequence>MIKHIVRSANSDESLLLRELNHRIENELTSAIYTVSAKAMHSDNVAVKAALLDVVDLLHQCADVHRAQRMPDRGRLTDAAKYLQQLCLSITKYRLNRLAIRFLFSTDDLRLEGTRCWKLGLIVSELLTNTARHAQFDAGNPELRVELKLAGSVVKCRVSDNGSAPETIRRGRGLAIIGELASRLGGRVHTSCAADGYSFLLTFPLTEAEQRAAGAAHAGLKQRKMGRPQRLQASRAENLGGWLGNVALFGSKRPGLT</sequence>
<organism evidence="9 10">
    <name type="scientific">Bradyrhizobium hipponense</name>
    <dbReference type="NCBI Taxonomy" id="2605638"/>
    <lineage>
        <taxon>Bacteria</taxon>
        <taxon>Pseudomonadati</taxon>
        <taxon>Pseudomonadota</taxon>
        <taxon>Alphaproteobacteria</taxon>
        <taxon>Hyphomicrobiales</taxon>
        <taxon>Nitrobacteraceae</taxon>
        <taxon>Bradyrhizobium</taxon>
    </lineage>
</organism>
<dbReference type="RefSeq" id="WP_148744954.1">
    <property type="nucleotide sequence ID" value="NZ_VSTH01000178.1"/>
</dbReference>
<dbReference type="GO" id="GO:0004673">
    <property type="term" value="F:protein histidine kinase activity"/>
    <property type="evidence" value="ECO:0007669"/>
    <property type="project" value="UniProtKB-EC"/>
</dbReference>
<accession>A0A5S4YAM5</accession>
<evidence type="ECO:0000256" key="1">
    <source>
        <dbReference type="ARBA" id="ARBA00000085"/>
    </source>
</evidence>
<evidence type="ECO:0000256" key="5">
    <source>
        <dbReference type="ARBA" id="ARBA00022741"/>
    </source>
</evidence>
<reference evidence="9 10" key="1">
    <citation type="submission" date="2019-08" db="EMBL/GenBank/DDBJ databases">
        <title>Bradyrhizobium hipponensis sp. nov., a rhizobium isolated from a Lupinus angustifolius root nodule in Tunisia.</title>
        <authorList>
            <person name="Off K."/>
            <person name="Rejili M."/>
            <person name="Mars M."/>
            <person name="Brachmann A."/>
            <person name="Marin M."/>
        </authorList>
    </citation>
    <scope>NUCLEOTIDE SEQUENCE [LARGE SCALE GENOMIC DNA]</scope>
    <source>
        <strain evidence="10">aSej3</strain>
    </source>
</reference>
<dbReference type="PANTHER" id="PTHR41523">
    <property type="entry name" value="TWO-COMPONENT SYSTEM SENSOR PROTEIN"/>
    <property type="match status" value="1"/>
</dbReference>
<keyword evidence="10" id="KW-1185">Reference proteome</keyword>
<dbReference type="PANTHER" id="PTHR41523:SF7">
    <property type="entry name" value="HISTIDINE KINASE"/>
    <property type="match status" value="1"/>
</dbReference>
<comment type="catalytic activity">
    <reaction evidence="1">
        <text>ATP + protein L-histidine = ADP + protein N-phospho-L-histidine.</text>
        <dbReference type="EC" id="2.7.13.3"/>
    </reaction>
</comment>
<dbReference type="GO" id="GO:0005524">
    <property type="term" value="F:ATP binding"/>
    <property type="evidence" value="ECO:0007669"/>
    <property type="project" value="UniProtKB-KW"/>
</dbReference>
<dbReference type="EC" id="2.7.13.3" evidence="2"/>
<dbReference type="InterPro" id="IPR003594">
    <property type="entry name" value="HATPase_dom"/>
</dbReference>
<dbReference type="Proteomes" id="UP000324797">
    <property type="component" value="Unassembled WGS sequence"/>
</dbReference>
<keyword evidence="7" id="KW-0067">ATP-binding</keyword>
<protein>
    <recommendedName>
        <fullName evidence="2">histidine kinase</fullName>
        <ecNumber evidence="2">2.7.13.3</ecNumber>
    </recommendedName>
</protein>
<keyword evidence="6 9" id="KW-0418">Kinase</keyword>
<evidence type="ECO:0000256" key="4">
    <source>
        <dbReference type="ARBA" id="ARBA00022679"/>
    </source>
</evidence>
<keyword evidence="3" id="KW-0597">Phosphoprotein</keyword>
<gene>
    <name evidence="9" type="ORF">FXV83_37910</name>
</gene>
<dbReference type="Gene3D" id="3.30.565.10">
    <property type="entry name" value="Histidine kinase-like ATPase, C-terminal domain"/>
    <property type="match status" value="1"/>
</dbReference>
<feature type="domain" description="Histidine kinase/HSP90-like ATPase" evidence="8">
    <location>
        <begin position="110"/>
        <end position="184"/>
    </location>
</feature>
<proteinExistence type="predicted"/>
<dbReference type="EMBL" id="VSTH01000178">
    <property type="protein sequence ID" value="TYO61466.1"/>
    <property type="molecule type" value="Genomic_DNA"/>
</dbReference>
<dbReference type="AlphaFoldDB" id="A0A5S4YAM5"/>
<keyword evidence="5" id="KW-0547">Nucleotide-binding</keyword>
<keyword evidence="4" id="KW-0808">Transferase</keyword>
<dbReference type="InterPro" id="IPR036890">
    <property type="entry name" value="HATPase_C_sf"/>
</dbReference>
<evidence type="ECO:0000256" key="3">
    <source>
        <dbReference type="ARBA" id="ARBA00022553"/>
    </source>
</evidence>
<name>A0A5S4YAM5_9BRAD</name>
<evidence type="ECO:0000313" key="10">
    <source>
        <dbReference type="Proteomes" id="UP000324797"/>
    </source>
</evidence>